<reference evidence="1" key="1">
    <citation type="submission" date="2023-07" db="EMBL/GenBank/DDBJ databases">
        <authorList>
            <person name="Pelsma A.J. K."/>
        </authorList>
    </citation>
    <scope>NUCLEOTIDE SEQUENCE</scope>
</reference>
<sequence length="112" mass="12048">MLDEALGKIGNNFRFCSLIAAPSFVFVRIAHRDDHRLRALRHVAPEAVNIERIPVRVLALIADEARLDPGELAGRVAIAAVENAALGVEDDRVLKPPRLNALGKLAAALPAS</sequence>
<dbReference type="EMBL" id="OY288114">
    <property type="protein sequence ID" value="CAJ0890964.1"/>
    <property type="molecule type" value="Genomic_DNA"/>
</dbReference>
<protein>
    <submittedName>
        <fullName evidence="1">Uncharacterized protein</fullName>
    </submittedName>
</protein>
<dbReference type="AlphaFoldDB" id="A0AA48M336"/>
<gene>
    <name evidence="1" type="ORF">AMST5_04094</name>
</gene>
<proteinExistence type="predicted"/>
<organism evidence="1">
    <name type="scientific">freshwater sediment metagenome</name>
    <dbReference type="NCBI Taxonomy" id="556182"/>
    <lineage>
        <taxon>unclassified sequences</taxon>
        <taxon>metagenomes</taxon>
        <taxon>ecological metagenomes</taxon>
    </lineage>
</organism>
<accession>A0AA48M336</accession>
<evidence type="ECO:0000313" key="1">
    <source>
        <dbReference type="EMBL" id="CAJ0890964.1"/>
    </source>
</evidence>
<name>A0AA48M336_9ZZZZ</name>